<comment type="caution">
    <text evidence="2">The sequence shown here is derived from an EMBL/GenBank/DDBJ whole genome shotgun (WGS) entry which is preliminary data.</text>
</comment>
<keyword evidence="3" id="KW-1185">Reference proteome</keyword>
<evidence type="ECO:0000313" key="3">
    <source>
        <dbReference type="Proteomes" id="UP000606974"/>
    </source>
</evidence>
<organism evidence="2 3">
    <name type="scientific">Endocarpon pusillum</name>
    <dbReference type="NCBI Taxonomy" id="364733"/>
    <lineage>
        <taxon>Eukaryota</taxon>
        <taxon>Fungi</taxon>
        <taxon>Dikarya</taxon>
        <taxon>Ascomycota</taxon>
        <taxon>Pezizomycotina</taxon>
        <taxon>Eurotiomycetes</taxon>
        <taxon>Chaetothyriomycetidae</taxon>
        <taxon>Verrucariales</taxon>
        <taxon>Verrucariaceae</taxon>
        <taxon>Endocarpon</taxon>
    </lineage>
</organism>
<dbReference type="Proteomes" id="UP000606974">
    <property type="component" value="Unassembled WGS sequence"/>
</dbReference>
<gene>
    <name evidence="2" type="ORF">GJ744_003544</name>
</gene>
<proteinExistence type="predicted"/>
<accession>A0A8H7E866</accession>
<reference evidence="2" key="1">
    <citation type="submission" date="2020-02" db="EMBL/GenBank/DDBJ databases">
        <authorList>
            <person name="Palmer J.M."/>
        </authorList>
    </citation>
    <scope>NUCLEOTIDE SEQUENCE</scope>
    <source>
        <strain evidence="2">EPUS1.4</strain>
        <tissue evidence="2">Thallus</tissue>
    </source>
</reference>
<sequence length="119" mass="13005">MAKSPPTIRSFFEPVPSPSQSAHKGHLSPLQTTTAAIEGGLIEPKARTNTARLSPGQWRPRHDYEEVSIGELAPGPRRVSFTARVVNLYDDQNVHSKKSDSAKGCLKVLMKDDSALIQV</sequence>
<evidence type="ECO:0000313" key="2">
    <source>
        <dbReference type="EMBL" id="KAF7511813.1"/>
    </source>
</evidence>
<dbReference type="EMBL" id="JAACFV010000017">
    <property type="protein sequence ID" value="KAF7511813.1"/>
    <property type="molecule type" value="Genomic_DNA"/>
</dbReference>
<evidence type="ECO:0000256" key="1">
    <source>
        <dbReference type="SAM" id="MobiDB-lite"/>
    </source>
</evidence>
<feature type="region of interest" description="Disordered" evidence="1">
    <location>
        <begin position="1"/>
        <end position="62"/>
    </location>
</feature>
<dbReference type="OrthoDB" id="4540498at2759"/>
<dbReference type="AlphaFoldDB" id="A0A8H7E866"/>
<name>A0A8H7E866_9EURO</name>
<protein>
    <submittedName>
        <fullName evidence="2">Uncharacterized protein</fullName>
    </submittedName>
</protein>